<name>A0A0F7JJN1_9DEIO</name>
<keyword evidence="4" id="KW-1185">Reference proteome</keyword>
<dbReference type="InterPro" id="IPR007391">
    <property type="entry name" value="Vancomycin_resist_VanW"/>
</dbReference>
<feature type="signal peptide" evidence="1">
    <location>
        <begin position="1"/>
        <end position="22"/>
    </location>
</feature>
<dbReference type="Pfam" id="PF12229">
    <property type="entry name" value="PG_binding_4"/>
    <property type="match status" value="1"/>
</dbReference>
<accession>A0A0F7JJN1</accession>
<dbReference type="InterPro" id="IPR022029">
    <property type="entry name" value="YoaR-like_PG-bd"/>
</dbReference>
<evidence type="ECO:0000259" key="2">
    <source>
        <dbReference type="Pfam" id="PF12229"/>
    </source>
</evidence>
<dbReference type="RefSeq" id="WP_046842478.1">
    <property type="nucleotide sequence ID" value="NZ_CP011389.1"/>
</dbReference>
<feature type="chain" id="PRO_5002517365" evidence="1">
    <location>
        <begin position="23"/>
        <end position="567"/>
    </location>
</feature>
<dbReference type="KEGG" id="dch:SY84_01290"/>
<reference evidence="3 4" key="1">
    <citation type="submission" date="2015-01" db="EMBL/GenBank/DDBJ databases">
        <title>Deinococcus soli/N5/whole genome sequencing.</title>
        <authorList>
            <person name="Kim M.K."/>
            <person name="Srinivasan S."/>
            <person name="Lee J.-J."/>
        </authorList>
    </citation>
    <scope>NUCLEOTIDE SEQUENCE [LARGE SCALE GENOMIC DNA]</scope>
    <source>
        <strain evidence="3 4">N5</strain>
    </source>
</reference>
<dbReference type="Pfam" id="PF04294">
    <property type="entry name" value="VanW"/>
    <property type="match status" value="1"/>
</dbReference>
<evidence type="ECO:0000313" key="4">
    <source>
        <dbReference type="Proteomes" id="UP000034024"/>
    </source>
</evidence>
<dbReference type="AlphaFoldDB" id="A0A0F7JJN1"/>
<evidence type="ECO:0000256" key="1">
    <source>
        <dbReference type="SAM" id="SignalP"/>
    </source>
</evidence>
<dbReference type="OrthoDB" id="73688at2"/>
<dbReference type="PANTHER" id="PTHR35788:SF1">
    <property type="entry name" value="EXPORTED PROTEIN"/>
    <property type="match status" value="1"/>
</dbReference>
<organism evidence="3 4">
    <name type="scientific">Deinococcus soli</name>
    <name type="common">ex Cha et al. 2016</name>
    <dbReference type="NCBI Taxonomy" id="1309411"/>
    <lineage>
        <taxon>Bacteria</taxon>
        <taxon>Thermotogati</taxon>
        <taxon>Deinococcota</taxon>
        <taxon>Deinococci</taxon>
        <taxon>Deinococcales</taxon>
        <taxon>Deinococcaceae</taxon>
        <taxon>Deinococcus</taxon>
    </lineage>
</organism>
<protein>
    <submittedName>
        <fullName evidence="3">VanW</fullName>
    </submittedName>
</protein>
<dbReference type="PATRIC" id="fig|1309411.5.peg.264"/>
<dbReference type="Proteomes" id="UP000034024">
    <property type="component" value="Chromosome"/>
</dbReference>
<dbReference type="InterPro" id="IPR052913">
    <property type="entry name" value="Glycopeptide_resist_protein"/>
</dbReference>
<gene>
    <name evidence="3" type="ORF">SY84_01290</name>
</gene>
<sequence length="567" mass="59348">MKVWAAGITAGTVALLVGGALAVAATQNTTTLAPGLRIAGTDVSGMTREQALAAVGSRAATPPQVTVTAGKNTWTLGAEKLGWHADAQTSVDAALKITQERGVLEKLQGMIGQAPTQDIPLTAAVDPAKARATLTTLTAGLNTAPRNASVYFDKVSKRYAVKADAPGLSADVTGAVNTYVATPSLTSLKVALKATPAKLTAATLKTYVDQGNAIARPFTVTLSGTARKGGLTALQVADLYWVRDSGIEPDEKTLKAAFGRLTDAIDQPALNARYVLQGGKLVKAKEKAGLVTDRAAAYALFRKAVLDPAVKTVVFPSKADQPTLTIDRLPAADKLQLIAVGKSTYYGSSAARRTNVANAAAKINGAVVPSGEVFSFLNSLGGIDASNGFVGGLIISGGRTVDGLGGGVCQVSTTVFRALYQAGLPVIERNQHSYRVGYYEPQVGFEAAVYDPGLDLRLKNDTTAPILIKANNDNARSTLTVEVWGVKPQRTVTVSPAVITSRVPHPAPKYVVNTALRPGVVRQVDWASDGYSLYITRTIKDASGVRTDKVSTVYKAWQAVYETGPRS</sequence>
<keyword evidence="1" id="KW-0732">Signal</keyword>
<dbReference type="PANTHER" id="PTHR35788">
    <property type="entry name" value="EXPORTED PROTEIN-RELATED"/>
    <property type="match status" value="1"/>
</dbReference>
<evidence type="ECO:0000313" key="3">
    <source>
        <dbReference type="EMBL" id="AKH15902.1"/>
    </source>
</evidence>
<proteinExistence type="predicted"/>
<dbReference type="EMBL" id="CP011389">
    <property type="protein sequence ID" value="AKH15902.1"/>
    <property type="molecule type" value="Genomic_DNA"/>
</dbReference>
<feature type="domain" description="YoaR-like putative peptidoglycan binding" evidence="2">
    <location>
        <begin position="74"/>
        <end position="168"/>
    </location>
</feature>